<proteinExistence type="predicted"/>
<feature type="domain" description="Polymerase nucleotidyl transferase" evidence="2">
    <location>
        <begin position="35"/>
        <end position="80"/>
    </location>
</feature>
<dbReference type="InterPro" id="IPR043519">
    <property type="entry name" value="NT_sf"/>
</dbReference>
<organism evidence="4 5">
    <name type="scientific">Gordoniibacillus kamchatkensis</name>
    <dbReference type="NCBI Taxonomy" id="1590651"/>
    <lineage>
        <taxon>Bacteria</taxon>
        <taxon>Bacillati</taxon>
        <taxon>Bacillota</taxon>
        <taxon>Bacilli</taxon>
        <taxon>Bacillales</taxon>
        <taxon>Paenibacillaceae</taxon>
        <taxon>Gordoniibacillus</taxon>
    </lineage>
</organism>
<comment type="caution">
    <text evidence="4">The sequence shown here is derived from an EMBL/GenBank/DDBJ whole genome shotgun (WGS) entry which is preliminary data.</text>
</comment>
<dbReference type="EMBL" id="JXAK01000019">
    <property type="protein sequence ID" value="KIL40565.1"/>
    <property type="molecule type" value="Genomic_DNA"/>
</dbReference>
<accession>A0ABR5AHY5</accession>
<sequence>MYERTAQAIHDPDVRQVLNVILHGAQTMLGNLFVGMYVHGSLAIGDFDAGRSDIDFLVATAADDLPDRTYAAIRSFHERIAASGLKWATNIEGSYIPLSALRRHDPSRSLHPALRCDGSFGMDRHGAEWIVQRHIVREYGIVLAGPEPHTIIEPVEPDTLRTAVVQLLRDWWQPQLKDSFRLAGSEYQAYAVLTMCRALYTLRHGTVASKPAAGRWAMDKLDERWVPLIEQALNWRHGIELQLMNDTLAFIRFTLEQAERETERYSAEGGECV</sequence>
<dbReference type="RefSeq" id="WP_041047898.1">
    <property type="nucleotide sequence ID" value="NZ_JXAK01000019.1"/>
</dbReference>
<dbReference type="Pfam" id="PF13427">
    <property type="entry name" value="AadA_C"/>
    <property type="match status" value="1"/>
</dbReference>
<name>A0ABR5AHY5_9BACL</name>
<dbReference type="Proteomes" id="UP000031967">
    <property type="component" value="Unassembled WGS sequence"/>
</dbReference>
<protein>
    <recommendedName>
        <fullName evidence="6">Adenylyltransferase AadA C-terminal domain-containing protein</fullName>
    </recommendedName>
</protein>
<dbReference type="SUPFAM" id="SSF81301">
    <property type="entry name" value="Nucleotidyltransferase"/>
    <property type="match status" value="1"/>
</dbReference>
<keyword evidence="5" id="KW-1185">Reference proteome</keyword>
<keyword evidence="1" id="KW-0808">Transferase</keyword>
<dbReference type="InterPro" id="IPR002934">
    <property type="entry name" value="Polymerase_NTP_transf_dom"/>
</dbReference>
<evidence type="ECO:0000313" key="4">
    <source>
        <dbReference type="EMBL" id="KIL40565.1"/>
    </source>
</evidence>
<evidence type="ECO:0000313" key="5">
    <source>
        <dbReference type="Proteomes" id="UP000031967"/>
    </source>
</evidence>
<evidence type="ECO:0000259" key="2">
    <source>
        <dbReference type="Pfam" id="PF01909"/>
    </source>
</evidence>
<evidence type="ECO:0008006" key="6">
    <source>
        <dbReference type="Google" id="ProtNLM"/>
    </source>
</evidence>
<dbReference type="InterPro" id="IPR025184">
    <property type="entry name" value="AadA_C"/>
</dbReference>
<dbReference type="Pfam" id="PF01909">
    <property type="entry name" value="NTP_transf_2"/>
    <property type="match status" value="1"/>
</dbReference>
<reference evidence="4 5" key="1">
    <citation type="submission" date="2014-12" db="EMBL/GenBank/DDBJ databases">
        <title>Draft genome sequence of Paenibacillus kamchatkensis strain B-2647.</title>
        <authorList>
            <person name="Karlyshev A.V."/>
            <person name="Kudryashova E.B."/>
        </authorList>
    </citation>
    <scope>NUCLEOTIDE SEQUENCE [LARGE SCALE GENOMIC DNA]</scope>
    <source>
        <strain evidence="4 5">VKM B-2647</strain>
    </source>
</reference>
<evidence type="ECO:0000259" key="3">
    <source>
        <dbReference type="Pfam" id="PF13427"/>
    </source>
</evidence>
<feature type="domain" description="Adenylyltransferase AadA C-terminal" evidence="3">
    <location>
        <begin position="151"/>
        <end position="247"/>
    </location>
</feature>
<evidence type="ECO:0000256" key="1">
    <source>
        <dbReference type="ARBA" id="ARBA00022679"/>
    </source>
</evidence>
<gene>
    <name evidence="4" type="ORF">SD70_12485</name>
</gene>